<dbReference type="STRING" id="1208323.B30_14044"/>
<dbReference type="InterPro" id="IPR027417">
    <property type="entry name" value="P-loop_NTPase"/>
</dbReference>
<dbReference type="PANTHER" id="PTHR42788:SF19">
    <property type="entry name" value="ALIPHATIC SULFONATES IMPORT ATP-BINDING PROTEIN SSUB 2"/>
    <property type="match status" value="1"/>
</dbReference>
<reference evidence="6 7" key="1">
    <citation type="submission" date="2012-09" db="EMBL/GenBank/DDBJ databases">
        <title>Celeribacter baekdonensis B30 Genome Sequencing.</title>
        <authorList>
            <person name="Wang W."/>
        </authorList>
    </citation>
    <scope>NUCLEOTIDE SEQUENCE [LARGE SCALE GENOMIC DNA]</scope>
    <source>
        <strain evidence="6 7">B30</strain>
    </source>
</reference>
<dbReference type="EMBL" id="AMRK01000008">
    <property type="protein sequence ID" value="EKE70014.1"/>
    <property type="molecule type" value="Genomic_DNA"/>
</dbReference>
<dbReference type="SUPFAM" id="SSF52540">
    <property type="entry name" value="P-loop containing nucleoside triphosphate hydrolases"/>
    <property type="match status" value="1"/>
</dbReference>
<keyword evidence="7" id="KW-1185">Reference proteome</keyword>
<dbReference type="PROSITE" id="PS50893">
    <property type="entry name" value="ABC_TRANSPORTER_2"/>
    <property type="match status" value="1"/>
</dbReference>
<evidence type="ECO:0000256" key="2">
    <source>
        <dbReference type="ARBA" id="ARBA00022448"/>
    </source>
</evidence>
<organism evidence="6 7">
    <name type="scientific">Celeribacter baekdonensis B30</name>
    <dbReference type="NCBI Taxonomy" id="1208323"/>
    <lineage>
        <taxon>Bacteria</taxon>
        <taxon>Pseudomonadati</taxon>
        <taxon>Pseudomonadota</taxon>
        <taxon>Alphaproteobacteria</taxon>
        <taxon>Rhodobacterales</taxon>
        <taxon>Roseobacteraceae</taxon>
        <taxon>Celeribacter</taxon>
    </lineage>
</organism>
<dbReference type="Proteomes" id="UP000006762">
    <property type="component" value="Unassembled WGS sequence"/>
</dbReference>
<dbReference type="PANTHER" id="PTHR42788">
    <property type="entry name" value="TAURINE IMPORT ATP-BINDING PROTEIN-RELATED"/>
    <property type="match status" value="1"/>
</dbReference>
<keyword evidence="4 6" id="KW-0067">ATP-binding</keyword>
<evidence type="ECO:0000256" key="3">
    <source>
        <dbReference type="ARBA" id="ARBA00022741"/>
    </source>
</evidence>
<dbReference type="InterPro" id="IPR003593">
    <property type="entry name" value="AAA+_ATPase"/>
</dbReference>
<comment type="similarity">
    <text evidence="1">Belongs to the ABC transporter superfamily.</text>
</comment>
<accession>K2JH62</accession>
<sequence length="220" mass="23631">MKLMPITIPTPPTLSGGVRVDLRSAHAGGQQILGPISFSIAPGASLALVGPSGVGKSTLLRVICGLHSDYDGSCERPERISTVFQEPTLLPWRSALDNLTLTTRIDAPNARQWLAQVGLSDHADLFPGQLSLGQQRRLALARAFAAAPDLLLMDEAFVSLDPQLADEMMRLFETLCAHHVTTTILVTHDPKEAARLCDRVLILGGRPAQVQTANLSELTT</sequence>
<gene>
    <name evidence="6" type="ORF">B30_14044</name>
</gene>
<evidence type="ECO:0000313" key="7">
    <source>
        <dbReference type="Proteomes" id="UP000006762"/>
    </source>
</evidence>
<feature type="domain" description="ABC transporter" evidence="5">
    <location>
        <begin position="18"/>
        <end position="218"/>
    </location>
</feature>
<keyword evidence="2" id="KW-0813">Transport</keyword>
<evidence type="ECO:0000313" key="6">
    <source>
        <dbReference type="EMBL" id="EKE70014.1"/>
    </source>
</evidence>
<protein>
    <submittedName>
        <fullName evidence="6">Alphatic sulfonates import ATP-binding protein</fullName>
    </submittedName>
</protein>
<evidence type="ECO:0000256" key="1">
    <source>
        <dbReference type="ARBA" id="ARBA00005417"/>
    </source>
</evidence>
<evidence type="ECO:0000259" key="5">
    <source>
        <dbReference type="PROSITE" id="PS50893"/>
    </source>
</evidence>
<dbReference type="InterPro" id="IPR050166">
    <property type="entry name" value="ABC_transporter_ATP-bind"/>
</dbReference>
<evidence type="ECO:0000256" key="4">
    <source>
        <dbReference type="ARBA" id="ARBA00022840"/>
    </source>
</evidence>
<dbReference type="Pfam" id="PF00005">
    <property type="entry name" value="ABC_tran"/>
    <property type="match status" value="1"/>
</dbReference>
<dbReference type="InterPro" id="IPR017871">
    <property type="entry name" value="ABC_transporter-like_CS"/>
</dbReference>
<dbReference type="PROSITE" id="PS00211">
    <property type="entry name" value="ABC_TRANSPORTER_1"/>
    <property type="match status" value="1"/>
</dbReference>
<proteinExistence type="inferred from homology"/>
<dbReference type="PATRIC" id="fig|1208323.3.peg.2904"/>
<dbReference type="eggNOG" id="COG1116">
    <property type="taxonomic scope" value="Bacteria"/>
</dbReference>
<name>K2JH62_9RHOB</name>
<dbReference type="InterPro" id="IPR003439">
    <property type="entry name" value="ABC_transporter-like_ATP-bd"/>
</dbReference>
<keyword evidence="3" id="KW-0547">Nucleotide-binding</keyword>
<comment type="caution">
    <text evidence="6">The sequence shown here is derived from an EMBL/GenBank/DDBJ whole genome shotgun (WGS) entry which is preliminary data.</text>
</comment>
<dbReference type="GO" id="GO:0016887">
    <property type="term" value="F:ATP hydrolysis activity"/>
    <property type="evidence" value="ECO:0007669"/>
    <property type="project" value="InterPro"/>
</dbReference>
<dbReference type="Gene3D" id="3.40.50.300">
    <property type="entry name" value="P-loop containing nucleotide triphosphate hydrolases"/>
    <property type="match status" value="1"/>
</dbReference>
<dbReference type="SMART" id="SM00382">
    <property type="entry name" value="AAA"/>
    <property type="match status" value="1"/>
</dbReference>
<dbReference type="GO" id="GO:0005524">
    <property type="term" value="F:ATP binding"/>
    <property type="evidence" value="ECO:0007669"/>
    <property type="project" value="UniProtKB-KW"/>
</dbReference>
<dbReference type="AlphaFoldDB" id="K2JH62"/>